<evidence type="ECO:0000313" key="3">
    <source>
        <dbReference type="Proteomes" id="UP001145050"/>
    </source>
</evidence>
<organism evidence="2 3">
    <name type="scientific">Terrihalobacillus insolitus</name>
    <dbReference type="NCBI Taxonomy" id="2950438"/>
    <lineage>
        <taxon>Bacteria</taxon>
        <taxon>Bacillati</taxon>
        <taxon>Bacillota</taxon>
        <taxon>Bacilli</taxon>
        <taxon>Bacillales</taxon>
        <taxon>Bacillaceae</taxon>
        <taxon>Terrihalobacillus</taxon>
    </lineage>
</organism>
<feature type="compositionally biased region" description="Basic and acidic residues" evidence="1">
    <location>
        <begin position="82"/>
        <end position="92"/>
    </location>
</feature>
<proteinExistence type="predicted"/>
<dbReference type="EMBL" id="JAMQKB010000038">
    <property type="protein sequence ID" value="MDC3426267.1"/>
    <property type="molecule type" value="Genomic_DNA"/>
</dbReference>
<evidence type="ECO:0000313" key="2">
    <source>
        <dbReference type="EMBL" id="MDC3426267.1"/>
    </source>
</evidence>
<dbReference type="Proteomes" id="UP001145050">
    <property type="component" value="Unassembled WGS sequence"/>
</dbReference>
<accession>A0A9X3WUR0</accession>
<reference evidence="2" key="1">
    <citation type="submission" date="2022-06" db="EMBL/GenBank/DDBJ databases">
        <title>Aquibacillus sp. a new bacterium isolated from soil saline samples.</title>
        <authorList>
            <person name="Galisteo C."/>
            <person name="De La Haba R."/>
            <person name="Sanchez-Porro C."/>
            <person name="Ventosa A."/>
        </authorList>
    </citation>
    <scope>NUCLEOTIDE SEQUENCE</scope>
    <source>
        <strain evidence="2">3ASR75-11</strain>
    </source>
</reference>
<name>A0A9X3WUR0_9BACI</name>
<sequence length="92" mass="10262">MSWTLLLLLACPLMMLFCMKGMSGEHKKKDGKATEQTAAVQSQELDALKTNMTDLMEQNHKLSEELKALKASESKPATVVPIKKDQTKREAL</sequence>
<comment type="caution">
    <text evidence="2">The sequence shown here is derived from an EMBL/GenBank/DDBJ whole genome shotgun (WGS) entry which is preliminary data.</text>
</comment>
<evidence type="ECO:0000256" key="1">
    <source>
        <dbReference type="SAM" id="MobiDB-lite"/>
    </source>
</evidence>
<feature type="region of interest" description="Disordered" evidence="1">
    <location>
        <begin position="69"/>
        <end position="92"/>
    </location>
</feature>
<protein>
    <submittedName>
        <fullName evidence="2">DUF2933 domain-containing protein</fullName>
    </submittedName>
</protein>
<dbReference type="AlphaFoldDB" id="A0A9X3WUR0"/>
<keyword evidence="3" id="KW-1185">Reference proteome</keyword>
<dbReference type="RefSeq" id="WP_272438094.1">
    <property type="nucleotide sequence ID" value="NZ_JAMQKB010000038.1"/>
</dbReference>
<dbReference type="InterPro" id="IPR021682">
    <property type="entry name" value="DUF2933"/>
</dbReference>
<dbReference type="Pfam" id="PF11666">
    <property type="entry name" value="DUF2933"/>
    <property type="match status" value="1"/>
</dbReference>
<gene>
    <name evidence="2" type="ORF">NC797_17370</name>
</gene>